<keyword evidence="3" id="KW-1185">Reference proteome</keyword>
<dbReference type="RefSeq" id="WP_345603474.1">
    <property type="nucleotide sequence ID" value="NZ_BAABJO010000003.1"/>
</dbReference>
<protein>
    <recommendedName>
        <fullName evidence="4">Secreted protein</fullName>
    </recommendedName>
</protein>
<accession>A0ABP9NAW6</accession>
<proteinExistence type="predicted"/>
<comment type="caution">
    <text evidence="2">The sequence shown here is derived from an EMBL/GenBank/DDBJ whole genome shotgun (WGS) entry which is preliminary data.</text>
</comment>
<feature type="transmembrane region" description="Helical" evidence="1">
    <location>
        <begin position="12"/>
        <end position="34"/>
    </location>
</feature>
<organism evidence="2 3">
    <name type="scientific">Pseudonocardia adelaidensis</name>
    <dbReference type="NCBI Taxonomy" id="648754"/>
    <lineage>
        <taxon>Bacteria</taxon>
        <taxon>Bacillati</taxon>
        <taxon>Actinomycetota</taxon>
        <taxon>Actinomycetes</taxon>
        <taxon>Pseudonocardiales</taxon>
        <taxon>Pseudonocardiaceae</taxon>
        <taxon>Pseudonocardia</taxon>
    </lineage>
</organism>
<keyword evidence="1" id="KW-1133">Transmembrane helix</keyword>
<name>A0ABP9NAW6_9PSEU</name>
<feature type="transmembrane region" description="Helical" evidence="1">
    <location>
        <begin position="55"/>
        <end position="76"/>
    </location>
</feature>
<keyword evidence="1" id="KW-0812">Transmembrane</keyword>
<sequence>MIHWGSLLIVQLVSFGATIAVVGLISLAIVGLSARAHGAPASTSGQHVTMFSARSGTAVGAICLVAAAMIVLFGLWEIVA</sequence>
<dbReference type="EMBL" id="BAABJO010000003">
    <property type="protein sequence ID" value="GAA5113456.1"/>
    <property type="molecule type" value="Genomic_DNA"/>
</dbReference>
<reference evidence="3" key="1">
    <citation type="journal article" date="2019" name="Int. J. Syst. Evol. Microbiol.">
        <title>The Global Catalogue of Microorganisms (GCM) 10K type strain sequencing project: providing services to taxonomists for standard genome sequencing and annotation.</title>
        <authorList>
            <consortium name="The Broad Institute Genomics Platform"/>
            <consortium name="The Broad Institute Genome Sequencing Center for Infectious Disease"/>
            <person name="Wu L."/>
            <person name="Ma J."/>
        </authorList>
    </citation>
    <scope>NUCLEOTIDE SEQUENCE [LARGE SCALE GENOMIC DNA]</scope>
    <source>
        <strain evidence="3">JCM 18302</strain>
    </source>
</reference>
<evidence type="ECO:0000256" key="1">
    <source>
        <dbReference type="SAM" id="Phobius"/>
    </source>
</evidence>
<gene>
    <name evidence="2" type="ORF">GCM10023320_09070</name>
</gene>
<dbReference type="Proteomes" id="UP001500804">
    <property type="component" value="Unassembled WGS sequence"/>
</dbReference>
<evidence type="ECO:0008006" key="4">
    <source>
        <dbReference type="Google" id="ProtNLM"/>
    </source>
</evidence>
<keyword evidence="1" id="KW-0472">Membrane</keyword>
<evidence type="ECO:0000313" key="2">
    <source>
        <dbReference type="EMBL" id="GAA5113456.1"/>
    </source>
</evidence>
<evidence type="ECO:0000313" key="3">
    <source>
        <dbReference type="Proteomes" id="UP001500804"/>
    </source>
</evidence>